<dbReference type="GO" id="GO:0016705">
    <property type="term" value="F:oxidoreductase activity, acting on paired donors, with incorporation or reduction of molecular oxygen"/>
    <property type="evidence" value="ECO:0007669"/>
    <property type="project" value="InterPro"/>
</dbReference>
<keyword evidence="9 14" id="KW-0560">Oxidoreductase</keyword>
<dbReference type="EMBL" id="LATX01002262">
    <property type="protein sequence ID" value="KTB32064.1"/>
    <property type="molecule type" value="Genomic_DNA"/>
</dbReference>
<dbReference type="InterPro" id="IPR050121">
    <property type="entry name" value="Cytochrome_P450_monoxygenase"/>
</dbReference>
<keyword evidence="5 13" id="KW-0349">Heme</keyword>
<evidence type="ECO:0000256" key="14">
    <source>
        <dbReference type="RuleBase" id="RU000461"/>
    </source>
</evidence>
<keyword evidence="11 14" id="KW-0503">Monooxygenase</keyword>
<evidence type="ECO:0000256" key="3">
    <source>
        <dbReference type="ARBA" id="ARBA00004721"/>
    </source>
</evidence>
<sequence length="531" mass="59693">MHTDIAPGLVVIVISGVVFFYFLVKRKPLEGLRGPKGEGYLLGVEYKLKFEERMGELSFKWAKEYGTTYKIPGCFGETILVTCDPRAIYHVLHQHVVDYPTSKDIRKFYELVAGRGVVWVVGDEHKRHRRVLGPAFSVNQTQSFIPLFQRHVQKLAEKWNAELERGTRTIDMVTWCHKVTLDVIGESSFNYHFGALEDKPNELTDALYELEKLGSSPSALEILLQAMPRHLPNFLVNNLRNNVATRYLEVSSEKARELMQKPVSGHMDEEGKDILSVLNAQVQANQAEDPKKRLADHEVTAQISTLLQAGHHTTGYSLAWILYELSRHPADQQRVYEEISRIRARTQGNFTTDDYDELADGWLGACVKESLRLHPVLSQLARTARHDDVIPLEFPIETAAGTTLSHVQVHSGQRIHIDVVAYNQLEDVWGADAKEWNPARFLESSIRNSAVTVGMTSNLLTFSGGPKGCLGWRFALLELHALLAGLLEQFQFDVPEGVEIKDKMAVVIIPLVVGSEAAGARLPLLVQSRTM</sequence>
<evidence type="ECO:0000313" key="16">
    <source>
        <dbReference type="EMBL" id="KTB32064.1"/>
    </source>
</evidence>
<keyword evidence="6 15" id="KW-0812">Transmembrane</keyword>
<evidence type="ECO:0008006" key="18">
    <source>
        <dbReference type="Google" id="ProtNLM"/>
    </source>
</evidence>
<dbReference type="InterPro" id="IPR001128">
    <property type="entry name" value="Cyt_P450"/>
</dbReference>
<dbReference type="Pfam" id="PF00067">
    <property type="entry name" value="p450"/>
    <property type="match status" value="1"/>
</dbReference>
<dbReference type="InterPro" id="IPR036396">
    <property type="entry name" value="Cyt_P450_sf"/>
</dbReference>
<evidence type="ECO:0000256" key="8">
    <source>
        <dbReference type="ARBA" id="ARBA00022989"/>
    </source>
</evidence>
<dbReference type="Proteomes" id="UP000054988">
    <property type="component" value="Unassembled WGS sequence"/>
</dbReference>
<dbReference type="PRINTS" id="PR00463">
    <property type="entry name" value="EP450I"/>
</dbReference>
<proteinExistence type="inferred from homology"/>
<comment type="subcellular location">
    <subcellularLocation>
        <location evidence="2">Membrane</location>
    </subcellularLocation>
</comment>
<evidence type="ECO:0000256" key="7">
    <source>
        <dbReference type="ARBA" id="ARBA00022723"/>
    </source>
</evidence>
<dbReference type="GO" id="GO:0004497">
    <property type="term" value="F:monooxygenase activity"/>
    <property type="evidence" value="ECO:0007669"/>
    <property type="project" value="UniProtKB-KW"/>
</dbReference>
<dbReference type="SUPFAM" id="SSF48264">
    <property type="entry name" value="Cytochrome P450"/>
    <property type="match status" value="1"/>
</dbReference>
<evidence type="ECO:0000256" key="5">
    <source>
        <dbReference type="ARBA" id="ARBA00022617"/>
    </source>
</evidence>
<evidence type="ECO:0000256" key="11">
    <source>
        <dbReference type="ARBA" id="ARBA00023033"/>
    </source>
</evidence>
<keyword evidence="10 13" id="KW-0408">Iron</keyword>
<evidence type="ECO:0000256" key="2">
    <source>
        <dbReference type="ARBA" id="ARBA00004370"/>
    </source>
</evidence>
<comment type="cofactor">
    <cofactor evidence="1 13">
        <name>heme</name>
        <dbReference type="ChEBI" id="CHEBI:30413"/>
    </cofactor>
</comment>
<name>A0A0W0F6X4_MONRR</name>
<gene>
    <name evidence="16" type="ORF">WG66_15359</name>
</gene>
<comment type="caution">
    <text evidence="16">The sequence shown here is derived from an EMBL/GenBank/DDBJ whole genome shotgun (WGS) entry which is preliminary data.</text>
</comment>
<dbReference type="AlphaFoldDB" id="A0A0W0F6X4"/>
<reference evidence="16 17" key="1">
    <citation type="submission" date="2015-12" db="EMBL/GenBank/DDBJ databases">
        <title>Draft genome sequence of Moniliophthora roreri, the causal agent of frosty pod rot of cacao.</title>
        <authorList>
            <person name="Aime M.C."/>
            <person name="Diaz-Valderrama J.R."/>
            <person name="Kijpornyongpan T."/>
            <person name="Phillips-Mora W."/>
        </authorList>
    </citation>
    <scope>NUCLEOTIDE SEQUENCE [LARGE SCALE GENOMIC DNA]</scope>
    <source>
        <strain evidence="16 17">MCA 2952</strain>
    </source>
</reference>
<evidence type="ECO:0000256" key="4">
    <source>
        <dbReference type="ARBA" id="ARBA00010617"/>
    </source>
</evidence>
<dbReference type="Gene3D" id="1.10.630.10">
    <property type="entry name" value="Cytochrome P450"/>
    <property type="match status" value="1"/>
</dbReference>
<accession>A0A0W0F6X4</accession>
<dbReference type="PRINTS" id="PR00385">
    <property type="entry name" value="P450"/>
</dbReference>
<dbReference type="GO" id="GO:0016020">
    <property type="term" value="C:membrane"/>
    <property type="evidence" value="ECO:0007669"/>
    <property type="project" value="UniProtKB-SubCell"/>
</dbReference>
<evidence type="ECO:0000256" key="6">
    <source>
        <dbReference type="ARBA" id="ARBA00022692"/>
    </source>
</evidence>
<dbReference type="GO" id="GO:0005506">
    <property type="term" value="F:iron ion binding"/>
    <property type="evidence" value="ECO:0007669"/>
    <property type="project" value="InterPro"/>
</dbReference>
<evidence type="ECO:0000256" key="10">
    <source>
        <dbReference type="ARBA" id="ARBA00023004"/>
    </source>
</evidence>
<dbReference type="eggNOG" id="KOG0157">
    <property type="taxonomic scope" value="Eukaryota"/>
</dbReference>
<dbReference type="GO" id="GO:0020037">
    <property type="term" value="F:heme binding"/>
    <property type="evidence" value="ECO:0007669"/>
    <property type="project" value="InterPro"/>
</dbReference>
<dbReference type="PANTHER" id="PTHR24305">
    <property type="entry name" value="CYTOCHROME P450"/>
    <property type="match status" value="1"/>
</dbReference>
<dbReference type="InterPro" id="IPR017972">
    <property type="entry name" value="Cyt_P450_CS"/>
</dbReference>
<evidence type="ECO:0000256" key="1">
    <source>
        <dbReference type="ARBA" id="ARBA00001971"/>
    </source>
</evidence>
<feature type="binding site" description="axial binding residue" evidence="13">
    <location>
        <position position="469"/>
    </location>
    <ligand>
        <name>heme</name>
        <dbReference type="ChEBI" id="CHEBI:30413"/>
    </ligand>
    <ligandPart>
        <name>Fe</name>
        <dbReference type="ChEBI" id="CHEBI:18248"/>
    </ligandPart>
</feature>
<keyword evidence="7 13" id="KW-0479">Metal-binding</keyword>
<dbReference type="InterPro" id="IPR002401">
    <property type="entry name" value="Cyt_P450_E_grp-I"/>
</dbReference>
<evidence type="ECO:0000256" key="13">
    <source>
        <dbReference type="PIRSR" id="PIRSR602401-1"/>
    </source>
</evidence>
<evidence type="ECO:0000256" key="9">
    <source>
        <dbReference type="ARBA" id="ARBA00023002"/>
    </source>
</evidence>
<keyword evidence="8 15" id="KW-1133">Transmembrane helix</keyword>
<dbReference type="PANTHER" id="PTHR24305:SF166">
    <property type="entry name" value="CYTOCHROME P450 12A4, MITOCHONDRIAL-RELATED"/>
    <property type="match status" value="1"/>
</dbReference>
<organism evidence="16 17">
    <name type="scientific">Moniliophthora roreri</name>
    <name type="common">Frosty pod rot fungus</name>
    <name type="synonym">Monilia roreri</name>
    <dbReference type="NCBI Taxonomy" id="221103"/>
    <lineage>
        <taxon>Eukaryota</taxon>
        <taxon>Fungi</taxon>
        <taxon>Dikarya</taxon>
        <taxon>Basidiomycota</taxon>
        <taxon>Agaricomycotina</taxon>
        <taxon>Agaricomycetes</taxon>
        <taxon>Agaricomycetidae</taxon>
        <taxon>Agaricales</taxon>
        <taxon>Marasmiineae</taxon>
        <taxon>Marasmiaceae</taxon>
        <taxon>Moniliophthora</taxon>
    </lineage>
</organism>
<dbReference type="PROSITE" id="PS00086">
    <property type="entry name" value="CYTOCHROME_P450"/>
    <property type="match status" value="1"/>
</dbReference>
<evidence type="ECO:0000256" key="12">
    <source>
        <dbReference type="ARBA" id="ARBA00023136"/>
    </source>
</evidence>
<evidence type="ECO:0000256" key="15">
    <source>
        <dbReference type="SAM" id="Phobius"/>
    </source>
</evidence>
<keyword evidence="12 15" id="KW-0472">Membrane</keyword>
<comment type="similarity">
    <text evidence="4 14">Belongs to the cytochrome P450 family.</text>
</comment>
<comment type="pathway">
    <text evidence="3">Secondary metabolite biosynthesis; terpenoid biosynthesis.</text>
</comment>
<feature type="transmembrane region" description="Helical" evidence="15">
    <location>
        <begin position="6"/>
        <end position="24"/>
    </location>
</feature>
<evidence type="ECO:0000313" key="17">
    <source>
        <dbReference type="Proteomes" id="UP000054988"/>
    </source>
</evidence>
<protein>
    <recommendedName>
        <fullName evidence="18">Cytochrome p450</fullName>
    </recommendedName>
</protein>